<dbReference type="Proteomes" id="UP001157502">
    <property type="component" value="Chromosome 12"/>
</dbReference>
<organism evidence="1 2">
    <name type="scientific">Dallia pectoralis</name>
    <name type="common">Alaska blackfish</name>
    <dbReference type="NCBI Taxonomy" id="75939"/>
    <lineage>
        <taxon>Eukaryota</taxon>
        <taxon>Metazoa</taxon>
        <taxon>Chordata</taxon>
        <taxon>Craniata</taxon>
        <taxon>Vertebrata</taxon>
        <taxon>Euteleostomi</taxon>
        <taxon>Actinopterygii</taxon>
        <taxon>Neopterygii</taxon>
        <taxon>Teleostei</taxon>
        <taxon>Protacanthopterygii</taxon>
        <taxon>Esociformes</taxon>
        <taxon>Umbridae</taxon>
        <taxon>Dallia</taxon>
    </lineage>
</organism>
<gene>
    <name evidence="1" type="ORF">DPEC_G00157760</name>
</gene>
<name>A0ACC2GKX8_DALPE</name>
<reference evidence="1" key="1">
    <citation type="submission" date="2021-05" db="EMBL/GenBank/DDBJ databases">
        <authorList>
            <person name="Pan Q."/>
            <person name="Jouanno E."/>
            <person name="Zahm M."/>
            <person name="Klopp C."/>
            <person name="Cabau C."/>
            <person name="Louis A."/>
            <person name="Berthelot C."/>
            <person name="Parey E."/>
            <person name="Roest Crollius H."/>
            <person name="Montfort J."/>
            <person name="Robinson-Rechavi M."/>
            <person name="Bouchez O."/>
            <person name="Lampietro C."/>
            <person name="Lopez Roques C."/>
            <person name="Donnadieu C."/>
            <person name="Postlethwait J."/>
            <person name="Bobe J."/>
            <person name="Dillon D."/>
            <person name="Chandos A."/>
            <person name="von Hippel F."/>
            <person name="Guiguen Y."/>
        </authorList>
    </citation>
    <scope>NUCLEOTIDE SEQUENCE</scope>
    <source>
        <strain evidence="1">YG-Jan2019</strain>
    </source>
</reference>
<evidence type="ECO:0000313" key="1">
    <source>
        <dbReference type="EMBL" id="KAJ8004306.1"/>
    </source>
</evidence>
<comment type="caution">
    <text evidence="1">The sequence shown here is derived from an EMBL/GenBank/DDBJ whole genome shotgun (WGS) entry which is preliminary data.</text>
</comment>
<evidence type="ECO:0000313" key="2">
    <source>
        <dbReference type="Proteomes" id="UP001157502"/>
    </source>
</evidence>
<protein>
    <submittedName>
        <fullName evidence="1">Uncharacterized protein</fullName>
    </submittedName>
</protein>
<keyword evidence="2" id="KW-1185">Reference proteome</keyword>
<dbReference type="EMBL" id="CM055739">
    <property type="protein sequence ID" value="KAJ8004306.1"/>
    <property type="molecule type" value="Genomic_DNA"/>
</dbReference>
<sequence length="144" mass="16587">MEQYTRRWNLRLNGVPEVLNEDVRCEAIRICQEVMSGNNAKVADSIDIAHRLGKKKHPNDSKPRGIIILFTARFYRDAIWKAAKKNAFLQSHDLRFAENLCPEDIERRNRLWPSIKKAREEGKAAYFVGGRGFVNGSEINISQC</sequence>
<accession>A0ACC2GKX8</accession>
<proteinExistence type="predicted"/>